<name>A0A172YCU9_9GAMM</name>
<dbReference type="Pfam" id="PF01810">
    <property type="entry name" value="LysE"/>
    <property type="match status" value="1"/>
</dbReference>
<reference evidence="7 8" key="1">
    <citation type="submission" date="2016-04" db="EMBL/GenBank/DDBJ databases">
        <title>Complete Genome Sequence of Halotalea alkalilenta IHB B 13600.</title>
        <authorList>
            <person name="Swarnkar M.K."/>
            <person name="Sharma A."/>
            <person name="Kaushal K."/>
            <person name="Soni R."/>
            <person name="Rana S."/>
            <person name="Singh A.K."/>
            <person name="Gulati A."/>
        </authorList>
    </citation>
    <scope>NUCLEOTIDE SEQUENCE [LARGE SCALE GENOMIC DNA]</scope>
    <source>
        <strain evidence="7 8">IHB B 13600</strain>
    </source>
</reference>
<feature type="transmembrane region" description="Helical" evidence="6">
    <location>
        <begin position="41"/>
        <end position="66"/>
    </location>
</feature>
<evidence type="ECO:0000256" key="5">
    <source>
        <dbReference type="ARBA" id="ARBA00023136"/>
    </source>
</evidence>
<evidence type="ECO:0000256" key="1">
    <source>
        <dbReference type="ARBA" id="ARBA00004651"/>
    </source>
</evidence>
<dbReference type="STRING" id="376489.A5892_06040"/>
<protein>
    <recommendedName>
        <fullName evidence="9">Lysine transporter LysE</fullName>
    </recommendedName>
</protein>
<evidence type="ECO:0000256" key="4">
    <source>
        <dbReference type="ARBA" id="ARBA00022989"/>
    </source>
</evidence>
<dbReference type="EMBL" id="CP015243">
    <property type="protein sequence ID" value="ANF57079.1"/>
    <property type="molecule type" value="Genomic_DNA"/>
</dbReference>
<dbReference type="GO" id="GO:0005886">
    <property type="term" value="C:plasma membrane"/>
    <property type="evidence" value="ECO:0007669"/>
    <property type="project" value="UniProtKB-SubCell"/>
</dbReference>
<sequence length="106" mass="11206">MFDPAFWALFFAAALVINLTPGPDMLYLLGKSCVQGRRIGLWAAAGLWCGTLFHVSAAAVGLSALLVASSTLFTLLGAAYLCWLDRLLGAMFIGLGVRLLSAGQRS</sequence>
<keyword evidence="5 6" id="KW-0472">Membrane</keyword>
<evidence type="ECO:0008006" key="9">
    <source>
        <dbReference type="Google" id="ProtNLM"/>
    </source>
</evidence>
<evidence type="ECO:0000256" key="6">
    <source>
        <dbReference type="SAM" id="Phobius"/>
    </source>
</evidence>
<dbReference type="RefSeq" id="WP_064122036.1">
    <property type="nucleotide sequence ID" value="NZ_CP015243.1"/>
</dbReference>
<evidence type="ECO:0000256" key="3">
    <source>
        <dbReference type="ARBA" id="ARBA00022692"/>
    </source>
</evidence>
<keyword evidence="3 6" id="KW-0812">Transmembrane</keyword>
<proteinExistence type="predicted"/>
<comment type="subcellular location">
    <subcellularLocation>
        <location evidence="1">Cell membrane</location>
        <topology evidence="1">Multi-pass membrane protein</topology>
    </subcellularLocation>
</comment>
<dbReference type="GO" id="GO:0015171">
    <property type="term" value="F:amino acid transmembrane transporter activity"/>
    <property type="evidence" value="ECO:0007669"/>
    <property type="project" value="TreeGrafter"/>
</dbReference>
<dbReference type="Proteomes" id="UP000077875">
    <property type="component" value="Chromosome"/>
</dbReference>
<feature type="transmembrane region" description="Helical" evidence="6">
    <location>
        <begin position="6"/>
        <end position="29"/>
    </location>
</feature>
<accession>A0A172YCU9</accession>
<dbReference type="KEGG" id="haa:A5892_06040"/>
<dbReference type="AlphaFoldDB" id="A0A172YCU9"/>
<dbReference type="InterPro" id="IPR001123">
    <property type="entry name" value="LeuE-type"/>
</dbReference>
<gene>
    <name evidence="7" type="ORF">A5892_06040</name>
</gene>
<organism evidence="7 8">
    <name type="scientific">Halotalea alkalilenta</name>
    <dbReference type="NCBI Taxonomy" id="376489"/>
    <lineage>
        <taxon>Bacteria</taxon>
        <taxon>Pseudomonadati</taxon>
        <taxon>Pseudomonadota</taxon>
        <taxon>Gammaproteobacteria</taxon>
        <taxon>Oceanospirillales</taxon>
        <taxon>Halomonadaceae</taxon>
        <taxon>Halotalea</taxon>
    </lineage>
</organism>
<evidence type="ECO:0000313" key="7">
    <source>
        <dbReference type="EMBL" id="ANF57079.1"/>
    </source>
</evidence>
<evidence type="ECO:0000313" key="8">
    <source>
        <dbReference type="Proteomes" id="UP000077875"/>
    </source>
</evidence>
<dbReference type="PANTHER" id="PTHR30086">
    <property type="entry name" value="ARGININE EXPORTER PROTEIN ARGO"/>
    <property type="match status" value="1"/>
</dbReference>
<evidence type="ECO:0000256" key="2">
    <source>
        <dbReference type="ARBA" id="ARBA00022475"/>
    </source>
</evidence>
<keyword evidence="8" id="KW-1185">Reference proteome</keyword>
<dbReference type="PANTHER" id="PTHR30086:SF20">
    <property type="entry name" value="ARGININE EXPORTER PROTEIN ARGO-RELATED"/>
    <property type="match status" value="1"/>
</dbReference>
<keyword evidence="2" id="KW-1003">Cell membrane</keyword>
<keyword evidence="4 6" id="KW-1133">Transmembrane helix</keyword>